<reference evidence="2" key="1">
    <citation type="submission" date="2022-01" db="EMBL/GenBank/DDBJ databases">
        <authorList>
            <person name="King R."/>
        </authorList>
    </citation>
    <scope>NUCLEOTIDE SEQUENCE</scope>
</reference>
<reference evidence="2" key="2">
    <citation type="submission" date="2022-10" db="EMBL/GenBank/DDBJ databases">
        <authorList>
            <consortium name="ENA_rothamsted_submissions"/>
            <consortium name="culmorum"/>
            <person name="King R."/>
        </authorList>
    </citation>
    <scope>NUCLEOTIDE SEQUENCE</scope>
</reference>
<evidence type="ECO:0000256" key="1">
    <source>
        <dbReference type="SAM" id="MobiDB-lite"/>
    </source>
</evidence>
<dbReference type="Proteomes" id="UP001153620">
    <property type="component" value="Chromosome 1"/>
</dbReference>
<evidence type="ECO:0000313" key="3">
    <source>
        <dbReference type="Proteomes" id="UP001153620"/>
    </source>
</evidence>
<dbReference type="InterPro" id="IPR027417">
    <property type="entry name" value="P-loop_NTPase"/>
</dbReference>
<protein>
    <submittedName>
        <fullName evidence="2">Uncharacterized protein</fullName>
    </submittedName>
</protein>
<feature type="compositionally biased region" description="Polar residues" evidence="1">
    <location>
        <begin position="352"/>
        <end position="362"/>
    </location>
</feature>
<dbReference type="Gene3D" id="3.40.50.300">
    <property type="entry name" value="P-loop containing nucleotide triphosphate hydrolases"/>
    <property type="match status" value="1"/>
</dbReference>
<dbReference type="AlphaFoldDB" id="A0A9N9WLC5"/>
<dbReference type="OrthoDB" id="420422at2759"/>
<feature type="region of interest" description="Disordered" evidence="1">
    <location>
        <begin position="329"/>
        <end position="362"/>
    </location>
</feature>
<sequence length="425" mass="49159">MELDWDLRRQSTLDEASEANKAENDKKDKEVKLRKIFEKVFCGDHTICQIKGRRKTGKSILAMEIIIQNLMNNPDNEALFINTYGNFNSRKFSDLCETYIKADDEKDVKETVIKLMKRLRVIHIENESNFHDYMSCLEAMILGFSKLSLIVIDSFSFYFHEAFVFEKVYEKPLTREMFLNYYLNIFDDLVKKYNVSIIYTLPQHLVKQYTNSRDYVEGETEAKERKIYEHIKMTAINNSEHRFPIIADAAPKDAFKSNVKNRNQEKFVKDLSQPDPCSTKCLNTQFVHDIIPEIKINESPELGINEQQEPVKTGQSSDNQSNMHEFRDINNESSDSLSDANSEKSGEGYKSDTGTTESSVASQKLSEKIIATMYRSTKPDVTLKLLNVSPNLFMMQITTENQQNHGVYFNITENGIIWEITPAEN</sequence>
<dbReference type="EMBL" id="OU895877">
    <property type="protein sequence ID" value="CAG9800022.1"/>
    <property type="molecule type" value="Genomic_DNA"/>
</dbReference>
<feature type="compositionally biased region" description="Polar residues" evidence="1">
    <location>
        <begin position="331"/>
        <end position="340"/>
    </location>
</feature>
<keyword evidence="3" id="KW-1185">Reference proteome</keyword>
<gene>
    <name evidence="2" type="ORF">CHIRRI_LOCUS2975</name>
</gene>
<evidence type="ECO:0000313" key="2">
    <source>
        <dbReference type="EMBL" id="CAG9800022.1"/>
    </source>
</evidence>
<accession>A0A9N9WLC5</accession>
<feature type="compositionally biased region" description="Basic and acidic residues" evidence="1">
    <location>
        <begin position="341"/>
        <end position="350"/>
    </location>
</feature>
<organism evidence="2 3">
    <name type="scientific">Chironomus riparius</name>
    <dbReference type="NCBI Taxonomy" id="315576"/>
    <lineage>
        <taxon>Eukaryota</taxon>
        <taxon>Metazoa</taxon>
        <taxon>Ecdysozoa</taxon>
        <taxon>Arthropoda</taxon>
        <taxon>Hexapoda</taxon>
        <taxon>Insecta</taxon>
        <taxon>Pterygota</taxon>
        <taxon>Neoptera</taxon>
        <taxon>Endopterygota</taxon>
        <taxon>Diptera</taxon>
        <taxon>Nematocera</taxon>
        <taxon>Chironomoidea</taxon>
        <taxon>Chironomidae</taxon>
        <taxon>Chironominae</taxon>
        <taxon>Chironomus</taxon>
    </lineage>
</organism>
<name>A0A9N9WLC5_9DIPT</name>
<proteinExistence type="predicted"/>
<dbReference type="SUPFAM" id="SSF52540">
    <property type="entry name" value="P-loop containing nucleoside triphosphate hydrolases"/>
    <property type="match status" value="1"/>
</dbReference>